<dbReference type="EMBL" id="UGGT01000002">
    <property type="protein sequence ID" value="STO91599.1"/>
    <property type="molecule type" value="Genomic_DNA"/>
</dbReference>
<name>A0A377ITS7_9GAMM</name>
<dbReference type="AlphaFoldDB" id="A0A377ITS7"/>
<evidence type="ECO:0000313" key="1">
    <source>
        <dbReference type="EMBL" id="STO91599.1"/>
    </source>
</evidence>
<gene>
    <name evidence="1" type="ORF">NCTC11370_03577</name>
</gene>
<dbReference type="Proteomes" id="UP000254554">
    <property type="component" value="Unassembled WGS sequence"/>
</dbReference>
<evidence type="ECO:0000313" key="2">
    <source>
        <dbReference type="Proteomes" id="UP000254554"/>
    </source>
</evidence>
<keyword evidence="2" id="KW-1185">Reference proteome</keyword>
<reference evidence="1 2" key="1">
    <citation type="submission" date="2018-06" db="EMBL/GenBank/DDBJ databases">
        <authorList>
            <consortium name="Pathogen Informatics"/>
            <person name="Doyle S."/>
        </authorList>
    </citation>
    <scope>NUCLEOTIDE SEQUENCE [LARGE SCALE GENOMIC DNA]</scope>
    <source>
        <strain evidence="1 2">NCTC11370</strain>
    </source>
</reference>
<protein>
    <submittedName>
        <fullName evidence="1">Uncharacterized protein</fullName>
    </submittedName>
</protein>
<organism evidence="1 2">
    <name type="scientific">Fluoribacter dumoffii</name>
    <dbReference type="NCBI Taxonomy" id="463"/>
    <lineage>
        <taxon>Bacteria</taxon>
        <taxon>Pseudomonadati</taxon>
        <taxon>Pseudomonadota</taxon>
        <taxon>Gammaproteobacteria</taxon>
        <taxon>Legionellales</taxon>
        <taxon>Legionellaceae</taxon>
        <taxon>Fluoribacter</taxon>
    </lineage>
</organism>
<sequence length="40" mass="4508">MRLSKKINFHILVLSVVFTTTNGFGYINKVALLSAIKTRL</sequence>
<accession>A0A377ITS7</accession>
<proteinExistence type="predicted"/>